<reference evidence="1" key="1">
    <citation type="submission" date="2021-01" db="EMBL/GenBank/DDBJ databases">
        <title>Phytophthora aleatoria, a newly-described species from Pinus radiata is distinct from Phytophthora cactorum isolates based on comparative genomics.</title>
        <authorList>
            <person name="Mcdougal R."/>
            <person name="Panda P."/>
            <person name="Williams N."/>
            <person name="Studholme D.J."/>
        </authorList>
    </citation>
    <scope>NUCLEOTIDE SEQUENCE</scope>
    <source>
        <strain evidence="1">NZFS 3830</strain>
    </source>
</reference>
<feature type="non-terminal residue" evidence="1">
    <location>
        <position position="63"/>
    </location>
</feature>
<dbReference type="EMBL" id="JAENGZ010000024">
    <property type="protein sequence ID" value="KAG6973158.1"/>
    <property type="molecule type" value="Genomic_DNA"/>
</dbReference>
<gene>
    <name evidence="1" type="ORF">JG687_00001062</name>
</gene>
<protein>
    <submittedName>
        <fullName evidence="1">Uncharacterized protein</fullName>
    </submittedName>
</protein>
<feature type="non-terminal residue" evidence="1">
    <location>
        <position position="1"/>
    </location>
</feature>
<sequence length="63" mass="7684">VSTCSTLWSKLRHKATSSWQSNPFKDTIPRERISRYLSRTRPSTRRMLFWRCSRRLDNCYVLF</sequence>
<accession>A0A8T1UZ43</accession>
<proteinExistence type="predicted"/>
<dbReference type="Proteomes" id="UP000688947">
    <property type="component" value="Unassembled WGS sequence"/>
</dbReference>
<dbReference type="AlphaFoldDB" id="A0A8T1UZ43"/>
<organism evidence="1 2">
    <name type="scientific">Phytophthora cactorum</name>
    <dbReference type="NCBI Taxonomy" id="29920"/>
    <lineage>
        <taxon>Eukaryota</taxon>
        <taxon>Sar</taxon>
        <taxon>Stramenopiles</taxon>
        <taxon>Oomycota</taxon>
        <taxon>Peronosporomycetes</taxon>
        <taxon>Peronosporales</taxon>
        <taxon>Peronosporaceae</taxon>
        <taxon>Phytophthora</taxon>
    </lineage>
</organism>
<evidence type="ECO:0000313" key="2">
    <source>
        <dbReference type="Proteomes" id="UP000688947"/>
    </source>
</evidence>
<evidence type="ECO:0000313" key="1">
    <source>
        <dbReference type="EMBL" id="KAG6973158.1"/>
    </source>
</evidence>
<name>A0A8T1UZ43_9STRA</name>
<comment type="caution">
    <text evidence="1">The sequence shown here is derived from an EMBL/GenBank/DDBJ whole genome shotgun (WGS) entry which is preliminary data.</text>
</comment>